<keyword evidence="3" id="KW-1185">Reference proteome</keyword>
<evidence type="ECO:0000256" key="1">
    <source>
        <dbReference type="SAM" id="Phobius"/>
    </source>
</evidence>
<keyword evidence="1" id="KW-0472">Membrane</keyword>
<evidence type="ECO:0008006" key="4">
    <source>
        <dbReference type="Google" id="ProtNLM"/>
    </source>
</evidence>
<evidence type="ECO:0000313" key="2">
    <source>
        <dbReference type="EMBL" id="MED6167598.1"/>
    </source>
</evidence>
<comment type="caution">
    <text evidence="2">The sequence shown here is derived from an EMBL/GenBank/DDBJ whole genome shotgun (WGS) entry which is preliminary data.</text>
</comment>
<proteinExistence type="predicted"/>
<dbReference type="PANTHER" id="PTHR33237">
    <property type="entry name" value="F2P16.13 PROTEIN-RELATED"/>
    <property type="match status" value="1"/>
</dbReference>
<feature type="transmembrane region" description="Helical" evidence="1">
    <location>
        <begin position="27"/>
        <end position="45"/>
    </location>
</feature>
<dbReference type="PANTHER" id="PTHR33237:SF31">
    <property type="entry name" value="F2P16.13 PROTEIN"/>
    <property type="match status" value="1"/>
</dbReference>
<name>A0ABU6V6P5_9FABA</name>
<reference evidence="2 3" key="1">
    <citation type="journal article" date="2023" name="Plants (Basel)">
        <title>Bridging the Gap: Combining Genomics and Transcriptomics Approaches to Understand Stylosanthes scabra, an Orphan Legume from the Brazilian Caatinga.</title>
        <authorList>
            <person name="Ferreira-Neto J.R.C."/>
            <person name="da Silva M.D."/>
            <person name="Binneck E."/>
            <person name="de Melo N.F."/>
            <person name="da Silva R.H."/>
            <person name="de Melo A.L.T.M."/>
            <person name="Pandolfi V."/>
            <person name="Bustamante F.O."/>
            <person name="Brasileiro-Vidal A.C."/>
            <person name="Benko-Iseppon A.M."/>
        </authorList>
    </citation>
    <scope>NUCLEOTIDE SEQUENCE [LARGE SCALE GENOMIC DNA]</scope>
    <source>
        <tissue evidence="2">Leaves</tissue>
    </source>
</reference>
<organism evidence="2 3">
    <name type="scientific">Stylosanthes scabra</name>
    <dbReference type="NCBI Taxonomy" id="79078"/>
    <lineage>
        <taxon>Eukaryota</taxon>
        <taxon>Viridiplantae</taxon>
        <taxon>Streptophyta</taxon>
        <taxon>Embryophyta</taxon>
        <taxon>Tracheophyta</taxon>
        <taxon>Spermatophyta</taxon>
        <taxon>Magnoliopsida</taxon>
        <taxon>eudicotyledons</taxon>
        <taxon>Gunneridae</taxon>
        <taxon>Pentapetalae</taxon>
        <taxon>rosids</taxon>
        <taxon>fabids</taxon>
        <taxon>Fabales</taxon>
        <taxon>Fabaceae</taxon>
        <taxon>Papilionoideae</taxon>
        <taxon>50 kb inversion clade</taxon>
        <taxon>dalbergioids sensu lato</taxon>
        <taxon>Dalbergieae</taxon>
        <taxon>Pterocarpus clade</taxon>
        <taxon>Stylosanthes</taxon>
    </lineage>
</organism>
<keyword evidence="1" id="KW-0812">Transmembrane</keyword>
<evidence type="ECO:0000313" key="3">
    <source>
        <dbReference type="Proteomes" id="UP001341840"/>
    </source>
</evidence>
<keyword evidence="1" id="KW-1133">Transmembrane helix</keyword>
<dbReference type="EMBL" id="JASCZI010151043">
    <property type="protein sequence ID" value="MED6167598.1"/>
    <property type="molecule type" value="Genomic_DNA"/>
</dbReference>
<accession>A0ABU6V6P5</accession>
<sequence>MARPLLLLASSMHTTILRCGTRKTTPFFLLLSIFSIFSVVTFLCGTRKMKKFKAKALESATSKKNKLITKINTNLSNSRAVSSMAKMLSWRKVQAAEEEEEEEVQEIFYSSDDHDQHHQDDEAIWKKNILMGERCRPVDFSGKIIYDAHGNLVRDLSHD</sequence>
<gene>
    <name evidence="2" type="ORF">PIB30_004408</name>
</gene>
<dbReference type="Proteomes" id="UP001341840">
    <property type="component" value="Unassembled WGS sequence"/>
</dbReference>
<protein>
    <recommendedName>
        <fullName evidence="4">Transmembrane protein</fullName>
    </recommendedName>
</protein>